<dbReference type="InterPro" id="IPR000408">
    <property type="entry name" value="Reg_chr_condens"/>
</dbReference>
<feature type="domain" description="RCC1-like" evidence="3">
    <location>
        <begin position="494"/>
        <end position="764"/>
    </location>
</feature>
<dbReference type="Gene3D" id="2.130.10.30">
    <property type="entry name" value="Regulator of chromosome condensation 1/beta-lactamase-inhibitor protein II"/>
    <property type="match status" value="3"/>
</dbReference>
<evidence type="ECO:0000256" key="1">
    <source>
        <dbReference type="ARBA" id="ARBA00022658"/>
    </source>
</evidence>
<dbReference type="PROSITE" id="PS50012">
    <property type="entry name" value="RCC1_3"/>
    <property type="match status" value="8"/>
</dbReference>
<dbReference type="GO" id="GO:0005737">
    <property type="term" value="C:cytoplasm"/>
    <property type="evidence" value="ECO:0007669"/>
    <property type="project" value="TreeGrafter"/>
</dbReference>
<proteinExistence type="predicted"/>
<dbReference type="Pfam" id="PF17963">
    <property type="entry name" value="Big_9"/>
    <property type="match status" value="2"/>
</dbReference>
<dbReference type="InterPro" id="IPR009091">
    <property type="entry name" value="RCC1/BLIP-II"/>
</dbReference>
<dbReference type="GO" id="GO:0005085">
    <property type="term" value="F:guanyl-nucleotide exchange factor activity"/>
    <property type="evidence" value="ECO:0007669"/>
    <property type="project" value="TreeGrafter"/>
</dbReference>
<keyword evidence="1" id="KW-0344">Guanine-nucleotide releasing factor</keyword>
<dbReference type="SUPFAM" id="SSF50985">
    <property type="entry name" value="RCC1/BLIP-II"/>
    <property type="match status" value="2"/>
</dbReference>
<dbReference type="Proteomes" id="UP000189670">
    <property type="component" value="Unassembled WGS sequence"/>
</dbReference>
<dbReference type="NCBIfam" id="NF012211">
    <property type="entry name" value="tand_rpt_95"/>
    <property type="match status" value="2"/>
</dbReference>
<reference evidence="5" key="1">
    <citation type="submission" date="2012-11" db="EMBL/GenBank/DDBJ databases">
        <authorList>
            <person name="Lucero-Rivera Y.E."/>
            <person name="Tovar-Ramirez D."/>
        </authorList>
    </citation>
    <scope>NUCLEOTIDE SEQUENCE [LARGE SCALE GENOMIC DNA]</scope>
    <source>
        <strain evidence="5">Araruama</strain>
    </source>
</reference>
<evidence type="ECO:0000313" key="5">
    <source>
        <dbReference type="Proteomes" id="UP000189670"/>
    </source>
</evidence>
<dbReference type="Pfam" id="PF25390">
    <property type="entry name" value="WD40_RLD"/>
    <property type="match status" value="2"/>
</dbReference>
<dbReference type="PANTHER" id="PTHR45982:SF1">
    <property type="entry name" value="REGULATOR OF CHROMOSOME CONDENSATION"/>
    <property type="match status" value="1"/>
</dbReference>
<gene>
    <name evidence="4" type="ORF">OMM_02545</name>
</gene>
<dbReference type="Gene3D" id="2.60.40.680">
    <property type="match status" value="1"/>
</dbReference>
<dbReference type="PRINTS" id="PR00633">
    <property type="entry name" value="RCCNDNSATION"/>
</dbReference>
<accession>A0A1V1P8Y6</accession>
<dbReference type="PROSITE" id="PS00626">
    <property type="entry name" value="RCC1_2"/>
    <property type="match status" value="2"/>
</dbReference>
<keyword evidence="2" id="KW-0677">Repeat</keyword>
<evidence type="ECO:0000313" key="4">
    <source>
        <dbReference type="EMBL" id="ETR71352.1"/>
    </source>
</evidence>
<name>A0A1V1P8Y6_9BACT</name>
<evidence type="ECO:0000259" key="3">
    <source>
        <dbReference type="Pfam" id="PF25390"/>
    </source>
</evidence>
<dbReference type="InterPro" id="IPR051553">
    <property type="entry name" value="Ran_GTPase-activating"/>
</dbReference>
<feature type="domain" description="RCC1-like" evidence="3">
    <location>
        <begin position="801"/>
        <end position="1135"/>
    </location>
</feature>
<sequence>MKDETVWMWGFEESSAPPVVFNVFSTINIQSIANQTFNEDSTFTIPISLTNTSNLPYTVSVHVSNPLLLHEPEIIQNQDEFDLKFTTVSNQNGETNIVFAVEASNGDFSSTDFVITINPMPDSPEIVSSATEPILISQETPYTSPMFYISDPDTNPSNLSISISSSNQSLLSDDEISYNCTYDNCYLVIPPKTEDGSTDVEITLSDTSGLSTVTSFSFDITSTKYQMVYLMSDDVKQSTGKAFTLPVMYDVSDKNSTLPGLGIRIHYDSTILTYLEATNHAPGLMVSQEKAEEPTDSDDDPNTDRMIALAWADVSKNWPNKDLPYHLMNLAFQVKADVLSNNTPINLGFTSTASGYVGKSENSIIHIDTHLPAELTFEQTELTLNHMVQTVFTVSDSDSEELTLMAFSSDQMLIPDAFINLGNSSNIKHINMSSGEPVSLSLTCYQADKNYGQAVITVEAYDESGLSASQQLSISVSPFHSLSCENCEISQTMGMVSAGESHYLALKPDGKVVAWGKNYSGQLGIGETTERITPVLVQGLSDIVSIQSGSSHSLALRSDGTVWSWGNNDDGQLGIGNTTDQNTPVRIEALDNIVAIAACNDHSLALQADGTVWTWGSAYDYQTIYKQPVQVEIPSRTVAIAAGKYHSLALKSDGTIYSWGINWDGQLGNGNETNQYNPVQVTTIDNIVAIAAGSDHSMALHKNGSLYAWGNNWKGQLGNGETSSHYSPVQVLDISNAIDIECSEYQQSYAQLNDGSFMVWGWNYKPYPQLMPNMDKIVDFSAYGYSSKNVLTTEGDIKSWENQAPVFKEVMPDSQNIMDISSDYEKTCVVLNDGQVWCWGNNIDGIGDLSSPTPLQITELHNIKTIETNISCDDLPGINTALGSDGTVWNWGANRNGQLGNGTTESSAIPVQVHGLDNIVSVSAKHMHSLAISENGSVWAWGDNSDGQLGDGTTTSRNIPVRVLNIDNTVAVANNYGGSLALKKDGTVWAWGANWGGMLGDGTTVERHEPVKLTSLSDIVDVRFGDEYRLALKSDGTVWTWGRYIFDSLSPLRISSLENIVEIDILGSSCIARSSNNDIWVWGYIWNNEKFIYENHPIMIKNIPGVSKIKAGFYCFYIFMEDETVWIWGFENLNMLSVVFNVFSTIQIQNVSDQTFNEDSTFTIPVSVTNTTDLPYTISVHASNPFLLHEPEIIQNQDTFDLKFTTLNNQHGKTNIIFAVEDSNGNTSSTDFVITIEPVPDSPEIISLPTERITILQGSPYTSSVFYIRDPDTSPASLQVSVSSRNESLVSNEDISYQCTYDHCYLMIAPIHETGTAEIAITVSDSSGLSACTSIEIFFPIPNPPPVASDGVWRLDEDTNFFIPLNATDPEDETLTYTIVEYPFHGTIFLDNDIVEYIPCSDYYGMDRFSFKANDGTSDSNTARVILTISPIDDVPTAEDLIFESSENTSCQLSFPYTDVDGDVLTLTINVPPQNGNLSQDLIYTPDEWFWGTDSLEYSLSDENFTSLTATVSIVVNRAEEYTLSVTCPTGVGEIEINGSRILLPWQGSFTSSSNVTITAISSPQWVFSQWDHDQITSTDNPLLMTMDKGKQLLPTLFHPPRC</sequence>
<comment type="caution">
    <text evidence="4">The sequence shown here is derived from an EMBL/GenBank/DDBJ whole genome shotgun (WGS) entry which is preliminary data.</text>
</comment>
<protein>
    <recommendedName>
        <fullName evidence="3">RCC1-like domain-containing protein</fullName>
    </recommendedName>
</protein>
<dbReference type="InterPro" id="IPR058923">
    <property type="entry name" value="RCC1-like_dom"/>
</dbReference>
<dbReference type="PANTHER" id="PTHR45982">
    <property type="entry name" value="REGULATOR OF CHROMOSOME CONDENSATION"/>
    <property type="match status" value="1"/>
</dbReference>
<dbReference type="EMBL" id="ATBP01000280">
    <property type="protein sequence ID" value="ETR71352.1"/>
    <property type="molecule type" value="Genomic_DNA"/>
</dbReference>
<evidence type="ECO:0000256" key="2">
    <source>
        <dbReference type="ARBA" id="ARBA00022737"/>
    </source>
</evidence>
<organism evidence="4 5">
    <name type="scientific">Candidatus Magnetoglobus multicellularis str. Araruama</name>
    <dbReference type="NCBI Taxonomy" id="890399"/>
    <lineage>
        <taxon>Bacteria</taxon>
        <taxon>Pseudomonadati</taxon>
        <taxon>Thermodesulfobacteriota</taxon>
        <taxon>Desulfobacteria</taxon>
        <taxon>Desulfobacterales</taxon>
        <taxon>Desulfobacteraceae</taxon>
        <taxon>Candidatus Magnetoglobus</taxon>
    </lineage>
</organism>
<dbReference type="Gene3D" id="2.60.40.2810">
    <property type="match status" value="2"/>
</dbReference>